<dbReference type="SUPFAM" id="SSF48726">
    <property type="entry name" value="Immunoglobulin"/>
    <property type="match status" value="1"/>
</dbReference>
<dbReference type="RefSeq" id="XP_027205811.1">
    <property type="nucleotide sequence ID" value="XM_027350010.1"/>
</dbReference>
<sequence>MEINKFLFFILTICVLVRADRILDLIELRPSSIAYDQPTICQLNENEVKSLLTLSEQSTNNQKSILIRIHENEDSFINDIRSQLSALGYRVCSFESSHESLVVANITIVNNDGHVIPYYGRRDPSTLIRFLAHLEQRISKSPYHTINGKLDKKAYEHVLEPKIIAYYPDITAPAFTQFQQAAKLMAPSPPFFVVHDPQLAAKFRLNQPGQISLVRRLEKSQIFFPSPTLSMMSSEQTQTINAQDIIQWIQENRGLVMHELKDTNLYEPEIHDPNKYQMVAVGDKSSPLGLYFYKILTKTIQNISRENEMKLNHPLTTDDNVNEDEDITNSDAQADIQPNEPVDLIRLDDVEIVWIDLQQFPSASLNLQKLFQIEPVQNVWFGLIHSPPTAIATQGLDSVWFDLNGLNLTRSDRQTDQANIWLVRDWILSVTDREMKSVTNNSSAGEPSAFVLEPEPVSVRQGGNFLLECQVLPHLKCSWMKDSQSIVVDDVNGSRYRYAIPSRIGGDCSLMVKGARIEEDQGEWTCLVEGTTEKSMPIKVNVRYDTKTEL</sequence>
<evidence type="ECO:0000256" key="7">
    <source>
        <dbReference type="SAM" id="SignalP"/>
    </source>
</evidence>
<evidence type="ECO:0000256" key="3">
    <source>
        <dbReference type="ARBA" id="ARBA00022837"/>
    </source>
</evidence>
<dbReference type="Gene3D" id="3.40.30.10">
    <property type="entry name" value="Glutaredoxin"/>
    <property type="match status" value="3"/>
</dbReference>
<dbReference type="GO" id="GO:0033018">
    <property type="term" value="C:sarcoplasmic reticulum lumen"/>
    <property type="evidence" value="ECO:0007669"/>
    <property type="project" value="UniProtKB-SubCell"/>
</dbReference>
<dbReference type="PANTHER" id="PTHR10033">
    <property type="entry name" value="CALSEQUESTRIN"/>
    <property type="match status" value="1"/>
</dbReference>
<dbReference type="KEGG" id="dpte:113799388"/>
<keyword evidence="7" id="KW-0732">Signal</keyword>
<comment type="function">
    <text evidence="6">Calsequestrin is a high-capacity, moderate affinity, calcium-binding protein and thus acts as an internal calcium store in muscle.</text>
</comment>
<keyword evidence="4" id="KW-0703">Sarcoplasmic reticulum</keyword>
<evidence type="ECO:0000256" key="5">
    <source>
        <dbReference type="ARBA" id="ARBA00023179"/>
    </source>
</evidence>
<keyword evidence="3 6" id="KW-0106">Calcium</keyword>
<dbReference type="InterPro" id="IPR003599">
    <property type="entry name" value="Ig_sub"/>
</dbReference>
<dbReference type="InParanoid" id="A0A6P6YLX9"/>
<protein>
    <recommendedName>
        <fullName evidence="6">Calsequestrin</fullName>
    </recommendedName>
</protein>
<evidence type="ECO:0000259" key="8">
    <source>
        <dbReference type="PROSITE" id="PS50835"/>
    </source>
</evidence>
<dbReference type="Gene3D" id="2.60.40.10">
    <property type="entry name" value="Immunoglobulins"/>
    <property type="match status" value="1"/>
</dbReference>
<dbReference type="Proteomes" id="UP000515146">
    <property type="component" value="Unplaced"/>
</dbReference>
<dbReference type="InterPro" id="IPR007110">
    <property type="entry name" value="Ig-like_dom"/>
</dbReference>
<comment type="subcellular location">
    <subcellularLocation>
        <location evidence="1">Sarcoplasmic reticulum lumen</location>
    </subcellularLocation>
</comment>
<dbReference type="PANTHER" id="PTHR10033:SF0">
    <property type="entry name" value="CALSEQUESTRIN"/>
    <property type="match status" value="1"/>
</dbReference>
<organism evidence="9 10">
    <name type="scientific">Dermatophagoides pteronyssinus</name>
    <name type="common">European house dust mite</name>
    <dbReference type="NCBI Taxonomy" id="6956"/>
    <lineage>
        <taxon>Eukaryota</taxon>
        <taxon>Metazoa</taxon>
        <taxon>Ecdysozoa</taxon>
        <taxon>Arthropoda</taxon>
        <taxon>Chelicerata</taxon>
        <taxon>Arachnida</taxon>
        <taxon>Acari</taxon>
        <taxon>Acariformes</taxon>
        <taxon>Sarcoptiformes</taxon>
        <taxon>Astigmata</taxon>
        <taxon>Psoroptidia</taxon>
        <taxon>Analgoidea</taxon>
        <taxon>Pyroglyphidae</taxon>
        <taxon>Dermatophagoidinae</taxon>
        <taxon>Dermatophagoides</taxon>
    </lineage>
</organism>
<evidence type="ECO:0000256" key="1">
    <source>
        <dbReference type="ARBA" id="ARBA00004564"/>
    </source>
</evidence>
<dbReference type="InterPro" id="IPR001393">
    <property type="entry name" value="Calsequestrin"/>
</dbReference>
<proteinExistence type="inferred from homology"/>
<dbReference type="SMART" id="SM00409">
    <property type="entry name" value="IG"/>
    <property type="match status" value="1"/>
</dbReference>
<dbReference type="OrthoDB" id="10039395at2759"/>
<dbReference type="PROSITE" id="PS50835">
    <property type="entry name" value="IG_LIKE"/>
    <property type="match status" value="1"/>
</dbReference>
<keyword evidence="9" id="KW-1185">Reference proteome</keyword>
<name>A0A6P6YLX9_DERPT</name>
<dbReference type="GO" id="GO:0051279">
    <property type="term" value="P:regulation of release of sequestered calcium ion into cytosol"/>
    <property type="evidence" value="ECO:0007669"/>
    <property type="project" value="TreeGrafter"/>
</dbReference>
<gene>
    <name evidence="10" type="primary">LOC113799388</name>
</gene>
<feature type="domain" description="Ig-like" evidence="8">
    <location>
        <begin position="447"/>
        <end position="537"/>
    </location>
</feature>
<feature type="signal peptide" evidence="7">
    <location>
        <begin position="1"/>
        <end position="19"/>
    </location>
</feature>
<evidence type="ECO:0000256" key="6">
    <source>
        <dbReference type="RuleBase" id="RU000648"/>
    </source>
</evidence>
<accession>A0A6P6YLX9</accession>
<comment type="similarity">
    <text evidence="2 6">Belongs to the calsequestrin family.</text>
</comment>
<dbReference type="AlphaFoldDB" id="A0A6P6YLX9"/>
<evidence type="ECO:0000256" key="2">
    <source>
        <dbReference type="ARBA" id="ARBA00010987"/>
    </source>
</evidence>
<evidence type="ECO:0000313" key="10">
    <source>
        <dbReference type="RefSeq" id="XP_027205811.1"/>
    </source>
</evidence>
<evidence type="ECO:0000313" key="9">
    <source>
        <dbReference type="Proteomes" id="UP000515146"/>
    </source>
</evidence>
<dbReference type="InterPro" id="IPR036179">
    <property type="entry name" value="Ig-like_dom_sf"/>
</dbReference>
<dbReference type="OMA" id="ISRENEM"/>
<dbReference type="InterPro" id="IPR013783">
    <property type="entry name" value="Ig-like_fold"/>
</dbReference>
<dbReference type="GO" id="GO:0005509">
    <property type="term" value="F:calcium ion binding"/>
    <property type="evidence" value="ECO:0007669"/>
    <property type="project" value="InterPro"/>
</dbReference>
<keyword evidence="5" id="KW-0514">Muscle protein</keyword>
<evidence type="ECO:0000256" key="4">
    <source>
        <dbReference type="ARBA" id="ARBA00022951"/>
    </source>
</evidence>
<feature type="chain" id="PRO_5027582574" description="Calsequestrin" evidence="7">
    <location>
        <begin position="20"/>
        <end position="550"/>
    </location>
</feature>
<dbReference type="Pfam" id="PF01216">
    <property type="entry name" value="Calsequestrin"/>
    <property type="match status" value="1"/>
</dbReference>
<reference evidence="10" key="1">
    <citation type="submission" date="2025-08" db="UniProtKB">
        <authorList>
            <consortium name="RefSeq"/>
        </authorList>
    </citation>
    <scope>IDENTIFICATION</scope>
    <source>
        <strain evidence="10">Airmid</strain>
    </source>
</reference>